<dbReference type="AlphaFoldDB" id="A0AA36G324"/>
<reference evidence="3" key="1">
    <citation type="submission" date="2023-06" db="EMBL/GenBank/DDBJ databases">
        <authorList>
            <person name="Delattre M."/>
        </authorList>
    </citation>
    <scope>NUCLEOTIDE SEQUENCE</scope>
    <source>
        <strain evidence="3">AF72</strain>
    </source>
</reference>
<feature type="non-terminal residue" evidence="3">
    <location>
        <position position="310"/>
    </location>
</feature>
<dbReference type="InterPro" id="IPR023631">
    <property type="entry name" value="Amidase_dom"/>
</dbReference>
<dbReference type="Pfam" id="PF01425">
    <property type="entry name" value="Amidase"/>
    <property type="match status" value="1"/>
</dbReference>
<comment type="caution">
    <text evidence="3">The sequence shown here is derived from an EMBL/GenBank/DDBJ whole genome shotgun (WGS) entry which is preliminary data.</text>
</comment>
<dbReference type="PANTHER" id="PTHR43372:SF4">
    <property type="entry name" value="FATTY-ACID AMIDE HYDROLASE 2"/>
    <property type="match status" value="1"/>
</dbReference>
<organism evidence="3 4">
    <name type="scientific">Mesorhabditis spiculigera</name>
    <dbReference type="NCBI Taxonomy" id="96644"/>
    <lineage>
        <taxon>Eukaryota</taxon>
        <taxon>Metazoa</taxon>
        <taxon>Ecdysozoa</taxon>
        <taxon>Nematoda</taxon>
        <taxon>Chromadorea</taxon>
        <taxon>Rhabditida</taxon>
        <taxon>Rhabditina</taxon>
        <taxon>Rhabditomorpha</taxon>
        <taxon>Rhabditoidea</taxon>
        <taxon>Rhabditidae</taxon>
        <taxon>Mesorhabditinae</taxon>
        <taxon>Mesorhabditis</taxon>
    </lineage>
</organism>
<dbReference type="Proteomes" id="UP001177023">
    <property type="component" value="Unassembled WGS sequence"/>
</dbReference>
<sequence>MQFDQLQHVKDIFLEFLFNLYVLFVDFCFAVYYSVKPRIFVNTRPKHPALLQSATQTHKDIIEGKHSCADVMEAFIERLEEVNPIVNGICAKDYGSARLKAKAMDDMLKNLSREKRNELSIHRPFFGIPITVKNNIDVKRHVNAMCLPSKFGQLRPAKEFKELKAFCFSGYKGWCTERLSGDQRFAFDMVVKYFEEALDQPVTHLAMPHEEKLYEMCATSVQDGLEKPYCDIMEGTRVSVWNAFGMPVIAVPLGLSGDGLPLSVQIVGSKLSDLTLLRMAEHLDGHLPKCEKPQLFPGFVGPWTLGQSKN</sequence>
<feature type="domain" description="Amidase" evidence="2">
    <location>
        <begin position="70"/>
        <end position="148"/>
    </location>
</feature>
<accession>A0AA36G324</accession>
<gene>
    <name evidence="3" type="ORF">MSPICULIGERA_LOCUS15952</name>
</gene>
<name>A0AA36G324_9BILA</name>
<dbReference type="EMBL" id="CATQJA010002651">
    <property type="protein sequence ID" value="CAJ0577683.1"/>
    <property type="molecule type" value="Genomic_DNA"/>
</dbReference>
<dbReference type="GO" id="GO:0012505">
    <property type="term" value="C:endomembrane system"/>
    <property type="evidence" value="ECO:0007669"/>
    <property type="project" value="TreeGrafter"/>
</dbReference>
<keyword evidence="1" id="KW-0812">Transmembrane</keyword>
<evidence type="ECO:0000259" key="2">
    <source>
        <dbReference type="Pfam" id="PF01425"/>
    </source>
</evidence>
<dbReference type="InterPro" id="IPR036928">
    <property type="entry name" value="AS_sf"/>
</dbReference>
<dbReference type="Gene3D" id="3.90.1300.10">
    <property type="entry name" value="Amidase signature (AS) domain"/>
    <property type="match status" value="2"/>
</dbReference>
<protein>
    <recommendedName>
        <fullName evidence="2">Amidase domain-containing protein</fullName>
    </recommendedName>
</protein>
<evidence type="ECO:0000313" key="3">
    <source>
        <dbReference type="EMBL" id="CAJ0577683.1"/>
    </source>
</evidence>
<keyword evidence="1" id="KW-0472">Membrane</keyword>
<evidence type="ECO:0000313" key="4">
    <source>
        <dbReference type="Proteomes" id="UP001177023"/>
    </source>
</evidence>
<dbReference type="InterPro" id="IPR052739">
    <property type="entry name" value="FAAH2"/>
</dbReference>
<proteinExistence type="predicted"/>
<evidence type="ECO:0000256" key="1">
    <source>
        <dbReference type="SAM" id="Phobius"/>
    </source>
</evidence>
<dbReference type="PANTHER" id="PTHR43372">
    <property type="entry name" value="FATTY-ACID AMIDE HYDROLASE"/>
    <property type="match status" value="1"/>
</dbReference>
<feature type="transmembrane region" description="Helical" evidence="1">
    <location>
        <begin position="12"/>
        <end position="35"/>
    </location>
</feature>
<dbReference type="SUPFAM" id="SSF75304">
    <property type="entry name" value="Amidase signature (AS) enzymes"/>
    <property type="match status" value="2"/>
</dbReference>
<keyword evidence="1" id="KW-1133">Transmembrane helix</keyword>
<keyword evidence="4" id="KW-1185">Reference proteome</keyword>